<evidence type="ECO:0000313" key="2">
    <source>
        <dbReference type="EMBL" id="CAF1146232.1"/>
    </source>
</evidence>
<dbReference type="Proteomes" id="UP000663852">
    <property type="component" value="Unassembled WGS sequence"/>
</dbReference>
<keyword evidence="1" id="KW-0812">Transmembrane</keyword>
<feature type="transmembrane region" description="Helical" evidence="1">
    <location>
        <begin position="43"/>
        <end position="63"/>
    </location>
</feature>
<accession>A0A815DWY7</accession>
<feature type="transmembrane region" description="Helical" evidence="1">
    <location>
        <begin position="273"/>
        <end position="298"/>
    </location>
</feature>
<keyword evidence="1" id="KW-0472">Membrane</keyword>
<evidence type="ECO:0000313" key="4">
    <source>
        <dbReference type="Proteomes" id="UP000663828"/>
    </source>
</evidence>
<reference evidence="3" key="1">
    <citation type="submission" date="2021-02" db="EMBL/GenBank/DDBJ databases">
        <authorList>
            <person name="Nowell W R."/>
        </authorList>
    </citation>
    <scope>NUCLEOTIDE SEQUENCE</scope>
</reference>
<protein>
    <submittedName>
        <fullName evidence="3">Uncharacterized protein</fullName>
    </submittedName>
</protein>
<comment type="caution">
    <text evidence="3">The sequence shown here is derived from an EMBL/GenBank/DDBJ whole genome shotgun (WGS) entry which is preliminary data.</text>
</comment>
<keyword evidence="1" id="KW-1133">Transmembrane helix</keyword>
<dbReference type="EMBL" id="CAJNOJ010000217">
    <property type="protein sequence ID" value="CAF1302490.1"/>
    <property type="molecule type" value="Genomic_DNA"/>
</dbReference>
<keyword evidence="4" id="KW-1185">Reference proteome</keyword>
<feature type="transmembrane region" description="Helical" evidence="1">
    <location>
        <begin position="235"/>
        <end position="261"/>
    </location>
</feature>
<feature type="transmembrane region" description="Helical" evidence="1">
    <location>
        <begin position="160"/>
        <end position="184"/>
    </location>
</feature>
<evidence type="ECO:0000256" key="1">
    <source>
        <dbReference type="SAM" id="Phobius"/>
    </source>
</evidence>
<dbReference type="EMBL" id="CAJNOR010001455">
    <property type="protein sequence ID" value="CAF1146232.1"/>
    <property type="molecule type" value="Genomic_DNA"/>
</dbReference>
<evidence type="ECO:0000313" key="3">
    <source>
        <dbReference type="EMBL" id="CAF1302490.1"/>
    </source>
</evidence>
<name>A0A815DWY7_ADIRI</name>
<organism evidence="3 5">
    <name type="scientific">Adineta ricciae</name>
    <name type="common">Rotifer</name>
    <dbReference type="NCBI Taxonomy" id="249248"/>
    <lineage>
        <taxon>Eukaryota</taxon>
        <taxon>Metazoa</taxon>
        <taxon>Spiralia</taxon>
        <taxon>Gnathifera</taxon>
        <taxon>Rotifera</taxon>
        <taxon>Eurotatoria</taxon>
        <taxon>Bdelloidea</taxon>
        <taxon>Adinetida</taxon>
        <taxon>Adinetidae</taxon>
        <taxon>Adineta</taxon>
    </lineage>
</organism>
<evidence type="ECO:0000313" key="5">
    <source>
        <dbReference type="Proteomes" id="UP000663852"/>
    </source>
</evidence>
<proteinExistence type="predicted"/>
<feature type="transmembrane region" description="Helical" evidence="1">
    <location>
        <begin position="75"/>
        <end position="93"/>
    </location>
</feature>
<dbReference type="Proteomes" id="UP000663828">
    <property type="component" value="Unassembled WGS sequence"/>
</dbReference>
<sequence length="467" mass="53386">MGFKERFPRWITLVLATVQLLLTAAIAGLEFGSFYYDVAHGTIWAGFWSCLIFIPTFLMMFFITCCCRGRCCATYLLILNILSGLLAGVIIYFDAYFQDNICKCYLGDNLCCALRDIKSFNSAYGEIAKNCTPIYLNGVQTSVDQCYKSPPTDKYVFLKAQIGCAVGMIVACALYVVAYFYGCYLPKLPNNMEKNLTTTRTRASVNDTDVTVRTSELVTEPSRVAQRLCKARRQFMPFFVFMLVTFTSGFAIISLFSFFGFHKLRNLPKRPNALTAIGFCTMGGSCFSFLLFLVFCCLHHIHSAHVRDYEDIIQLDNDLWRRQVDSIRGSVPAIETRQFRVPANYAELRERPFGHLLFNRTAIVIDEIMHIEYAGCSICHIDVIDSTQELGLILRLFISTRLNVSTECFIDDDPHDFEVCLYMPPHIQLEELLRIRQSIYNNSCKHRKQIRYSGNGRNVYRMETVTA</sequence>
<dbReference type="AlphaFoldDB" id="A0A815DWY7"/>
<gene>
    <name evidence="3" type="ORF">EDS130_LOCUS30687</name>
    <name evidence="2" type="ORF">XAT740_LOCUS20698</name>
</gene>